<dbReference type="InterPro" id="IPR051781">
    <property type="entry name" value="Metallo-dep_Hydrolase"/>
</dbReference>
<dbReference type="PATRIC" id="fig|33935.3.peg.2846"/>
<keyword evidence="3" id="KW-1185">Reference proteome</keyword>
<dbReference type="PANTHER" id="PTHR43135:SF3">
    <property type="entry name" value="ALPHA-D-RIBOSE 1-METHYLPHOSPHONATE 5-TRIPHOSPHATE DIPHOSPHATASE"/>
    <property type="match status" value="1"/>
</dbReference>
<feature type="domain" description="Amidohydrolase-related" evidence="1">
    <location>
        <begin position="258"/>
        <end position="345"/>
    </location>
</feature>
<accession>A0A0M9DIQ1</accession>
<dbReference type="InterPro" id="IPR006680">
    <property type="entry name" value="Amidohydro-rel"/>
</dbReference>
<dbReference type="InterPro" id="IPR032466">
    <property type="entry name" value="Metal_Hydrolase"/>
</dbReference>
<dbReference type="EMBL" id="LGCI01000010">
    <property type="protein sequence ID" value="KOY81423.1"/>
    <property type="molecule type" value="Genomic_DNA"/>
</dbReference>
<organism evidence="2 3">
    <name type="scientific">Lysinibacillus macroides</name>
    <dbReference type="NCBI Taxonomy" id="33935"/>
    <lineage>
        <taxon>Bacteria</taxon>
        <taxon>Bacillati</taxon>
        <taxon>Bacillota</taxon>
        <taxon>Bacilli</taxon>
        <taxon>Bacillales</taxon>
        <taxon>Bacillaceae</taxon>
        <taxon>Lysinibacillus</taxon>
    </lineage>
</organism>
<name>A0A0M9DIQ1_9BACI</name>
<dbReference type="InterPro" id="IPR011059">
    <property type="entry name" value="Metal-dep_hydrolase_composite"/>
</dbReference>
<evidence type="ECO:0000313" key="2">
    <source>
        <dbReference type="EMBL" id="KOY81423.1"/>
    </source>
</evidence>
<dbReference type="STRING" id="33935.ADM90_20090"/>
<dbReference type="RefSeq" id="WP_053996669.1">
    <property type="nucleotide sequence ID" value="NZ_CP065643.1"/>
</dbReference>
<dbReference type="OrthoDB" id="9767366at2"/>
<comment type="caution">
    <text evidence="2">The sequence shown here is derived from an EMBL/GenBank/DDBJ whole genome shotgun (WGS) entry which is preliminary data.</text>
</comment>
<evidence type="ECO:0000259" key="1">
    <source>
        <dbReference type="Pfam" id="PF01979"/>
    </source>
</evidence>
<dbReference type="Gene3D" id="3.20.20.140">
    <property type="entry name" value="Metal-dependent hydrolases"/>
    <property type="match status" value="2"/>
</dbReference>
<proteinExistence type="predicted"/>
<dbReference type="GO" id="GO:0016810">
    <property type="term" value="F:hydrolase activity, acting on carbon-nitrogen (but not peptide) bonds"/>
    <property type="evidence" value="ECO:0007669"/>
    <property type="project" value="InterPro"/>
</dbReference>
<dbReference type="PANTHER" id="PTHR43135">
    <property type="entry name" value="ALPHA-D-RIBOSE 1-METHYLPHOSPHONATE 5-TRIPHOSPHATE DIPHOSPHATASE"/>
    <property type="match status" value="1"/>
</dbReference>
<gene>
    <name evidence="2" type="ORF">ADM90_20090</name>
</gene>
<reference evidence="2 3" key="1">
    <citation type="submission" date="2015-07" db="EMBL/GenBank/DDBJ databases">
        <title>Genome sequencing project for genomic taxonomy and phylogenomics of Bacillus-like bacteria.</title>
        <authorList>
            <person name="Liu B."/>
            <person name="Wang J."/>
            <person name="Zhu Y."/>
            <person name="Liu G."/>
            <person name="Chen Q."/>
            <person name="Chen Z."/>
            <person name="Che J."/>
            <person name="Ge C."/>
            <person name="Shi H."/>
            <person name="Pan Z."/>
            <person name="Liu X."/>
        </authorList>
    </citation>
    <scope>NUCLEOTIDE SEQUENCE [LARGE SCALE GENOMIC DNA]</scope>
    <source>
        <strain evidence="2 3">DSM 54</strain>
    </source>
</reference>
<dbReference type="AlphaFoldDB" id="A0A0M9DIQ1"/>
<protein>
    <recommendedName>
        <fullName evidence="1">Amidohydrolase-related domain-containing protein</fullName>
    </recommendedName>
</protein>
<dbReference type="SUPFAM" id="SSF51556">
    <property type="entry name" value="Metallo-dependent hydrolases"/>
    <property type="match status" value="1"/>
</dbReference>
<evidence type="ECO:0000313" key="3">
    <source>
        <dbReference type="Proteomes" id="UP000037977"/>
    </source>
</evidence>
<dbReference type="Proteomes" id="UP000037977">
    <property type="component" value="Unassembled WGS sequence"/>
</dbReference>
<sequence length="356" mass="39845">MTRYINGLVFNSETRNFTKQSFQVQGQYFEPATSTTKTELDLDGYYITPGFIDSCSQIGLAEIGIRWEGDDSYEFDSHLQYSVVDGIYPFDAAFQKAVSHGVTASHIVPSPKSLIGAKTAIIHHAHTTVDEMIISKDVAYSFSIGHQAKSTFFTEKKKPLTRMGIAKILRETLQQIQQQEPLIKKIVIRAHKAVDLELVSRLQQEFSSIFDFHVIHGTEAPLLQETSFNTMIAGPTFRYIEHNEMMALSPKLYHQLSKHNIPFVFCTDHPVSSTSHLILEGCLAIREGMTRQDVLYALTTGAANFLGIAHQTGAICEGLLADFVIWDKHPLDLDAQVVATFIKGTKVYAREEGLTQ</sequence>
<dbReference type="SUPFAM" id="SSF51338">
    <property type="entry name" value="Composite domain of metallo-dependent hydrolases"/>
    <property type="match status" value="1"/>
</dbReference>
<dbReference type="Pfam" id="PF01979">
    <property type="entry name" value="Amidohydro_1"/>
    <property type="match status" value="1"/>
</dbReference>